<proteinExistence type="predicted"/>
<protein>
    <submittedName>
        <fullName evidence="1">Uncharacterized protein</fullName>
    </submittedName>
</protein>
<gene>
    <name evidence="1" type="ORF">HMPREF0201_04119</name>
</gene>
<dbReference type="AlphaFoldDB" id="S3ILC6"/>
<reference evidence="1 2" key="1">
    <citation type="submission" date="2013-04" db="EMBL/GenBank/DDBJ databases">
        <authorList>
            <person name="Weinstock G."/>
            <person name="Sodergren E."/>
            <person name="Lobos E.A."/>
            <person name="Fulton L."/>
            <person name="Fulton R."/>
            <person name="Courtney L."/>
            <person name="Fronick C."/>
            <person name="O'Laughlin M."/>
            <person name="Godfrey J."/>
            <person name="Wilson R.M."/>
            <person name="Miner T."/>
            <person name="Farmer C."/>
            <person name="Delehaunty K."/>
            <person name="Cordes M."/>
            <person name="Minx P."/>
            <person name="Tomlinson C."/>
            <person name="Chen J."/>
            <person name="Wollam A."/>
            <person name="Pepin K.H."/>
            <person name="Palsikar V.B."/>
            <person name="Zhang X."/>
            <person name="Suruliraj S."/>
            <person name="Perna N.T."/>
            <person name="Plunkett G."/>
            <person name="Warren W."/>
            <person name="Mitreva M."/>
            <person name="Mardis E.R."/>
            <person name="Wilson R.K."/>
        </authorList>
    </citation>
    <scope>NUCLEOTIDE SEQUENCE [LARGE SCALE GENOMIC DNA]</scope>
    <source>
        <strain evidence="1 2">DSM 4568</strain>
    </source>
</reference>
<accession>S3ILC6</accession>
<name>S3ILC6_9ENTR</name>
<dbReference type="HOGENOM" id="CLU_3166061_0_0_6"/>
<dbReference type="PATRIC" id="fig|566551.4.peg.3759"/>
<organism evidence="1 2">
    <name type="scientific">Cedecea davisae DSM 4568</name>
    <dbReference type="NCBI Taxonomy" id="566551"/>
    <lineage>
        <taxon>Bacteria</taxon>
        <taxon>Pseudomonadati</taxon>
        <taxon>Pseudomonadota</taxon>
        <taxon>Gammaproteobacteria</taxon>
        <taxon>Enterobacterales</taxon>
        <taxon>Enterobacteriaceae</taxon>
        <taxon>Cedecea</taxon>
    </lineage>
</organism>
<evidence type="ECO:0000313" key="2">
    <source>
        <dbReference type="Proteomes" id="UP000014585"/>
    </source>
</evidence>
<dbReference type="EMBL" id="ATDT01000033">
    <property type="protein sequence ID" value="EPF13925.1"/>
    <property type="molecule type" value="Genomic_DNA"/>
</dbReference>
<comment type="caution">
    <text evidence="1">The sequence shown here is derived from an EMBL/GenBank/DDBJ whole genome shotgun (WGS) entry which is preliminary data.</text>
</comment>
<dbReference type="Proteomes" id="UP000014585">
    <property type="component" value="Unassembled WGS sequence"/>
</dbReference>
<evidence type="ECO:0000313" key="1">
    <source>
        <dbReference type="EMBL" id="EPF13925.1"/>
    </source>
</evidence>
<sequence>MSEQVFFFLLNGKQRISEEAQPCSIEVMSFYCIKNPASAAVMQHLLQ</sequence>